<keyword evidence="7" id="KW-1185">Reference proteome</keyword>
<organism evidence="6 7">
    <name type="scientific">Endocarpon pusillum</name>
    <dbReference type="NCBI Taxonomy" id="364733"/>
    <lineage>
        <taxon>Eukaryota</taxon>
        <taxon>Fungi</taxon>
        <taxon>Dikarya</taxon>
        <taxon>Ascomycota</taxon>
        <taxon>Pezizomycotina</taxon>
        <taxon>Eurotiomycetes</taxon>
        <taxon>Chaetothyriomycetidae</taxon>
        <taxon>Verrucariales</taxon>
        <taxon>Verrucariaceae</taxon>
        <taxon>Endocarpon</taxon>
    </lineage>
</organism>
<evidence type="ECO:0000256" key="3">
    <source>
        <dbReference type="ARBA" id="ARBA00022833"/>
    </source>
</evidence>
<feature type="region of interest" description="Disordered" evidence="4">
    <location>
        <begin position="263"/>
        <end position="306"/>
    </location>
</feature>
<dbReference type="Pfam" id="PF06220">
    <property type="entry name" value="zf-U1"/>
    <property type="match status" value="1"/>
</dbReference>
<dbReference type="InterPro" id="IPR040023">
    <property type="entry name" value="WBP4"/>
</dbReference>
<gene>
    <name evidence="6" type="ORF">GJ744_008963</name>
</gene>
<proteinExistence type="predicted"/>
<dbReference type="Proteomes" id="UP000606974">
    <property type="component" value="Unassembled WGS sequence"/>
</dbReference>
<dbReference type="GO" id="GO:0003723">
    <property type="term" value="F:RNA binding"/>
    <property type="evidence" value="ECO:0007669"/>
    <property type="project" value="TreeGrafter"/>
</dbReference>
<dbReference type="SUPFAM" id="SSF57667">
    <property type="entry name" value="beta-beta-alpha zinc fingers"/>
    <property type="match status" value="1"/>
</dbReference>
<feature type="compositionally biased region" description="Low complexity" evidence="4">
    <location>
        <begin position="119"/>
        <end position="136"/>
    </location>
</feature>
<evidence type="ECO:0000256" key="1">
    <source>
        <dbReference type="ARBA" id="ARBA00022723"/>
    </source>
</evidence>
<dbReference type="GO" id="GO:0008270">
    <property type="term" value="F:zinc ion binding"/>
    <property type="evidence" value="ECO:0007669"/>
    <property type="project" value="UniProtKB-KW"/>
</dbReference>
<feature type="compositionally biased region" description="Basic and acidic residues" evidence="4">
    <location>
        <begin position="276"/>
        <end position="286"/>
    </location>
</feature>
<evidence type="ECO:0000259" key="5">
    <source>
        <dbReference type="Pfam" id="PF06220"/>
    </source>
</evidence>
<dbReference type="EMBL" id="JAACFV010000050">
    <property type="protein sequence ID" value="KAF7508716.1"/>
    <property type="molecule type" value="Genomic_DNA"/>
</dbReference>
<evidence type="ECO:0000256" key="2">
    <source>
        <dbReference type="ARBA" id="ARBA00022771"/>
    </source>
</evidence>
<dbReference type="InterPro" id="IPR036236">
    <property type="entry name" value="Znf_C2H2_sf"/>
</dbReference>
<dbReference type="GO" id="GO:0000398">
    <property type="term" value="P:mRNA splicing, via spliceosome"/>
    <property type="evidence" value="ECO:0007669"/>
    <property type="project" value="InterPro"/>
</dbReference>
<dbReference type="PANTHER" id="PTHR13173">
    <property type="entry name" value="WW DOMAIN BINDING PROTEIN 4"/>
    <property type="match status" value="1"/>
</dbReference>
<dbReference type="GO" id="GO:0071011">
    <property type="term" value="C:precatalytic spliceosome"/>
    <property type="evidence" value="ECO:0007669"/>
    <property type="project" value="TreeGrafter"/>
</dbReference>
<dbReference type="Gene3D" id="3.30.160.60">
    <property type="entry name" value="Classic Zinc Finger"/>
    <property type="match status" value="1"/>
</dbReference>
<evidence type="ECO:0000313" key="6">
    <source>
        <dbReference type="EMBL" id="KAF7508716.1"/>
    </source>
</evidence>
<dbReference type="AlphaFoldDB" id="A0A8H7AKJ8"/>
<keyword evidence="3" id="KW-0862">Zinc</keyword>
<reference evidence="6" key="1">
    <citation type="submission" date="2020-02" db="EMBL/GenBank/DDBJ databases">
        <authorList>
            <person name="Palmer J.M."/>
        </authorList>
    </citation>
    <scope>NUCLEOTIDE SEQUENCE</scope>
    <source>
        <strain evidence="6">EPUS1.4</strain>
        <tissue evidence="6">Thallus</tissue>
    </source>
</reference>
<keyword evidence="2" id="KW-0863">Zinc-finger</keyword>
<dbReference type="InterPro" id="IPR013085">
    <property type="entry name" value="U1-CZ_Znf_C2H2"/>
</dbReference>
<accession>A0A8H7AKJ8</accession>
<evidence type="ECO:0000256" key="4">
    <source>
        <dbReference type="SAM" id="MobiDB-lite"/>
    </source>
</evidence>
<feature type="region of interest" description="Disordered" evidence="4">
    <location>
        <begin position="88"/>
        <end position="138"/>
    </location>
</feature>
<keyword evidence="1" id="KW-0479">Metal-binding</keyword>
<evidence type="ECO:0000313" key="7">
    <source>
        <dbReference type="Proteomes" id="UP000606974"/>
    </source>
</evidence>
<dbReference type="PANTHER" id="PTHR13173:SF10">
    <property type="entry name" value="WW DOMAIN-BINDING PROTEIN 4"/>
    <property type="match status" value="1"/>
</dbReference>
<feature type="compositionally biased region" description="Polar residues" evidence="4">
    <location>
        <begin position="179"/>
        <end position="189"/>
    </location>
</feature>
<protein>
    <recommendedName>
        <fullName evidence="5">U1-C C2H2-type zinc finger domain-containing protein</fullName>
    </recommendedName>
</protein>
<comment type="caution">
    <text evidence="6">The sequence shown here is derived from an EMBL/GenBank/DDBJ whole genome shotgun (WGS) entry which is preliminary data.</text>
</comment>
<feature type="domain" description="U1-C C2H2-type zinc finger" evidence="5">
    <location>
        <begin position="46"/>
        <end position="80"/>
    </location>
</feature>
<dbReference type="OrthoDB" id="191651at2759"/>
<feature type="compositionally biased region" description="Basic and acidic residues" evidence="4">
    <location>
        <begin position="88"/>
        <end position="106"/>
    </location>
</feature>
<name>A0A8H7AKJ8_9EURO</name>
<sequence length="324" mass="36018">MPPDCGQVEWLNFFSTGGGDDLALLVVHPQSSCLAYFMAEYWKSTPKYWCKHCTTYVKDTKIERNLHEATGRHQGNLKRFLRDIQNNHEKDEREKQRAKSEVERLNRAVGATSTPSTQTSAHISRRTTAASASSSTVADRKRQMAQLAEMGIAVPDEFRGEMALAGDWQVLSQKPVESGQETQKGSSFSVGVRKRKFEGQEEDEGASETIQRKGWGSTTKQYPSHAHRDLDVLLAGNISAKKEESLPTLKQEDSDQLTANEHVCYTAQEDGDAIDATEKSQVKQEDVSAPSATPDQVAEETRAASLGSLEAVFKKRRSKATRPR</sequence>
<feature type="region of interest" description="Disordered" evidence="4">
    <location>
        <begin position="174"/>
        <end position="223"/>
    </location>
</feature>